<dbReference type="EMBL" id="JAUKPO010000036">
    <property type="protein sequence ID" value="MDO1450762.1"/>
    <property type="molecule type" value="Genomic_DNA"/>
</dbReference>
<keyword evidence="2" id="KW-1185">Reference proteome</keyword>
<proteinExistence type="predicted"/>
<evidence type="ECO:0000313" key="1">
    <source>
        <dbReference type="EMBL" id="MDO1450762.1"/>
    </source>
</evidence>
<dbReference type="RefSeq" id="WP_302041563.1">
    <property type="nucleotide sequence ID" value="NZ_JAUKPO010000036.1"/>
</dbReference>
<organism evidence="1 2">
    <name type="scientific">Rhodocytophaga aerolata</name>
    <dbReference type="NCBI Taxonomy" id="455078"/>
    <lineage>
        <taxon>Bacteria</taxon>
        <taxon>Pseudomonadati</taxon>
        <taxon>Bacteroidota</taxon>
        <taxon>Cytophagia</taxon>
        <taxon>Cytophagales</taxon>
        <taxon>Rhodocytophagaceae</taxon>
        <taxon>Rhodocytophaga</taxon>
    </lineage>
</organism>
<dbReference type="Proteomes" id="UP001168528">
    <property type="component" value="Unassembled WGS sequence"/>
</dbReference>
<accession>A0ABT8RJ64</accession>
<reference evidence="1" key="1">
    <citation type="submission" date="2023-07" db="EMBL/GenBank/DDBJ databases">
        <title>The genome sequence of Rhodocytophaga aerolata KACC 12507.</title>
        <authorList>
            <person name="Zhang X."/>
        </authorList>
    </citation>
    <scope>NUCLEOTIDE SEQUENCE</scope>
    <source>
        <strain evidence="1">KACC 12507</strain>
    </source>
</reference>
<protein>
    <submittedName>
        <fullName evidence="1">Uncharacterized protein</fullName>
    </submittedName>
</protein>
<comment type="caution">
    <text evidence="1">The sequence shown here is derived from an EMBL/GenBank/DDBJ whole genome shotgun (WGS) entry which is preliminary data.</text>
</comment>
<name>A0ABT8RJ64_9BACT</name>
<evidence type="ECO:0000313" key="2">
    <source>
        <dbReference type="Proteomes" id="UP001168528"/>
    </source>
</evidence>
<sequence length="77" mass="8653">MMTDHFASRAQFLAAYAEEKGISWKQDAQHLPKGDHFARLGFLADRLGISFALALDEALTKETLHNLSNKKDHARIS</sequence>
<gene>
    <name evidence="1" type="ORF">Q0590_31100</name>
</gene>